<evidence type="ECO:0008006" key="5">
    <source>
        <dbReference type="Google" id="ProtNLM"/>
    </source>
</evidence>
<feature type="region of interest" description="Disordered" evidence="1">
    <location>
        <begin position="139"/>
        <end position="165"/>
    </location>
</feature>
<keyword evidence="4" id="KW-1185">Reference proteome</keyword>
<evidence type="ECO:0000256" key="2">
    <source>
        <dbReference type="SAM" id="SignalP"/>
    </source>
</evidence>
<proteinExistence type="predicted"/>
<gene>
    <name evidence="3" type="ORF">SO3561_04705</name>
</gene>
<evidence type="ECO:0000256" key="1">
    <source>
        <dbReference type="SAM" id="MobiDB-lite"/>
    </source>
</evidence>
<dbReference type="Proteomes" id="UP000217446">
    <property type="component" value="Unassembled WGS sequence"/>
</dbReference>
<feature type="signal peptide" evidence="2">
    <location>
        <begin position="1"/>
        <end position="31"/>
    </location>
</feature>
<feature type="compositionally biased region" description="Polar residues" evidence="1">
    <location>
        <begin position="34"/>
        <end position="44"/>
    </location>
</feature>
<name>A0A250VG48_STROL</name>
<sequence length="303" mass="32871">MSRPDPHVRAARWPAPVLFLGLALAALSACASGQDSRSPSSPTAPVSGHSAPAAQRVAVTRTMPTDITDLVLPVTGADTRWAQGLDALGRLAADKATRQCLASHDATMPPQPPVSFLRYSAVPDLDFIARHGFNGVPVPDGAAATPTEGSPATAAPSGPDSAQRTCLTRGSAVGNDFRTSYLRLQTHWWQEVASLNSTPEVRSAFGEFGHCLAGHRTPAKDESAFFDLVDRRLQAGDTDRSLGALYATCMKPVEDTREPLRERLRDKFREEHRGEVEKVRTTLPRTVRDLERRYDIRISFPAP</sequence>
<dbReference type="PROSITE" id="PS51257">
    <property type="entry name" value="PROKAR_LIPOPROTEIN"/>
    <property type="match status" value="1"/>
</dbReference>
<feature type="region of interest" description="Disordered" evidence="1">
    <location>
        <begin position="32"/>
        <end position="55"/>
    </location>
</feature>
<dbReference type="EMBL" id="BDQI01000009">
    <property type="protein sequence ID" value="GAX53178.1"/>
    <property type="molecule type" value="Genomic_DNA"/>
</dbReference>
<accession>A0A250VG48</accession>
<protein>
    <recommendedName>
        <fullName evidence="5">Lipoprotein</fullName>
    </recommendedName>
</protein>
<dbReference type="RefSeq" id="WP_067373795.1">
    <property type="nucleotide sequence ID" value="NZ_BDQI01000009.1"/>
</dbReference>
<evidence type="ECO:0000313" key="4">
    <source>
        <dbReference type="Proteomes" id="UP000217446"/>
    </source>
</evidence>
<dbReference type="AlphaFoldDB" id="A0A250VG48"/>
<reference evidence="4" key="1">
    <citation type="submission" date="2017-05" db="EMBL/GenBank/DDBJ databases">
        <title>Streptomyces olivochromogenes NBRC 3561 whole genome shotgun sequence.</title>
        <authorList>
            <person name="Dohra H."/>
            <person name="Kodani S."/>
        </authorList>
    </citation>
    <scope>NUCLEOTIDE SEQUENCE [LARGE SCALE GENOMIC DNA]</scope>
    <source>
        <strain evidence="4">NBRC 3561</strain>
    </source>
</reference>
<feature type="chain" id="PRO_5012942211" description="Lipoprotein" evidence="2">
    <location>
        <begin position="32"/>
        <end position="303"/>
    </location>
</feature>
<organism evidence="3 4">
    <name type="scientific">Streptomyces olivochromogenes</name>
    <dbReference type="NCBI Taxonomy" id="1963"/>
    <lineage>
        <taxon>Bacteria</taxon>
        <taxon>Bacillati</taxon>
        <taxon>Actinomycetota</taxon>
        <taxon>Actinomycetes</taxon>
        <taxon>Kitasatosporales</taxon>
        <taxon>Streptomycetaceae</taxon>
        <taxon>Streptomyces</taxon>
    </lineage>
</organism>
<comment type="caution">
    <text evidence="3">The sequence shown here is derived from an EMBL/GenBank/DDBJ whole genome shotgun (WGS) entry which is preliminary data.</text>
</comment>
<keyword evidence="2" id="KW-0732">Signal</keyword>
<evidence type="ECO:0000313" key="3">
    <source>
        <dbReference type="EMBL" id="GAX53178.1"/>
    </source>
</evidence>